<sequence>SYPSVQAVLCPVKILAAVCPSPSNGSISTPLKEKLCIHLSSVTEDVHLAVTLEVETQNQTLVEKDVEKPGTFECISFKVSVAVVADLSVDALILTSDNSVLVKPRKSIILIETDKAFYKPGETGEE</sequence>
<evidence type="ECO:0000313" key="2">
    <source>
        <dbReference type="Proteomes" id="UP000472261"/>
    </source>
</evidence>
<keyword evidence="2" id="KW-1185">Reference proteome</keyword>
<dbReference type="AlphaFoldDB" id="A0A669QK11"/>
<protein>
    <submittedName>
        <fullName evidence="1">Uncharacterized protein</fullName>
    </submittedName>
</protein>
<organism evidence="1 2">
    <name type="scientific">Phasianus colchicus</name>
    <name type="common">Common pheasant</name>
    <dbReference type="NCBI Taxonomy" id="9054"/>
    <lineage>
        <taxon>Eukaryota</taxon>
        <taxon>Metazoa</taxon>
        <taxon>Chordata</taxon>
        <taxon>Craniata</taxon>
        <taxon>Vertebrata</taxon>
        <taxon>Euteleostomi</taxon>
        <taxon>Archelosauria</taxon>
        <taxon>Archosauria</taxon>
        <taxon>Dinosauria</taxon>
        <taxon>Saurischia</taxon>
        <taxon>Theropoda</taxon>
        <taxon>Coelurosauria</taxon>
        <taxon>Aves</taxon>
        <taxon>Neognathae</taxon>
        <taxon>Galloanserae</taxon>
        <taxon>Galliformes</taxon>
        <taxon>Phasianidae</taxon>
        <taxon>Phasianinae</taxon>
        <taxon>Phasianus</taxon>
    </lineage>
</organism>
<accession>A0A669QK11</accession>
<dbReference type="Ensembl" id="ENSPCLT00000027243.1">
    <property type="protein sequence ID" value="ENSPCLP00000020025.1"/>
    <property type="gene ID" value="ENSPCLG00000017189.1"/>
</dbReference>
<name>A0A669QK11_PHACC</name>
<reference evidence="1" key="2">
    <citation type="submission" date="2025-09" db="UniProtKB">
        <authorList>
            <consortium name="Ensembl"/>
        </authorList>
    </citation>
    <scope>IDENTIFICATION</scope>
</reference>
<proteinExistence type="predicted"/>
<evidence type="ECO:0000313" key="1">
    <source>
        <dbReference type="Ensembl" id="ENSPCLP00000020025.1"/>
    </source>
</evidence>
<dbReference type="Proteomes" id="UP000472261">
    <property type="component" value="Unplaced"/>
</dbReference>
<reference evidence="1" key="1">
    <citation type="submission" date="2025-08" db="UniProtKB">
        <authorList>
            <consortium name="Ensembl"/>
        </authorList>
    </citation>
    <scope>IDENTIFICATION</scope>
</reference>